<name>A0A1F4SEC4_UNCSA</name>
<organism evidence="1 2">
    <name type="scientific">candidate division WOR-1 bacterium RIFOXYB2_FULL_37_13</name>
    <dbReference type="NCBI Taxonomy" id="1802579"/>
    <lineage>
        <taxon>Bacteria</taxon>
        <taxon>Bacillati</taxon>
        <taxon>Saganbacteria</taxon>
    </lineage>
</organism>
<evidence type="ECO:0000313" key="2">
    <source>
        <dbReference type="Proteomes" id="UP000178417"/>
    </source>
</evidence>
<accession>A0A1F4SEC4</accession>
<comment type="caution">
    <text evidence="1">The sequence shown here is derived from an EMBL/GenBank/DDBJ whole genome shotgun (WGS) entry which is preliminary data.</text>
</comment>
<gene>
    <name evidence="1" type="ORF">A2310_00575</name>
</gene>
<protein>
    <submittedName>
        <fullName evidence="1">Uncharacterized protein</fullName>
    </submittedName>
</protein>
<reference evidence="1 2" key="1">
    <citation type="journal article" date="2016" name="Nat. Commun.">
        <title>Thousands of microbial genomes shed light on interconnected biogeochemical processes in an aquifer system.</title>
        <authorList>
            <person name="Anantharaman K."/>
            <person name="Brown C.T."/>
            <person name="Hug L.A."/>
            <person name="Sharon I."/>
            <person name="Castelle C.J."/>
            <person name="Probst A.J."/>
            <person name="Thomas B.C."/>
            <person name="Singh A."/>
            <person name="Wilkins M.J."/>
            <person name="Karaoz U."/>
            <person name="Brodie E.L."/>
            <person name="Williams K.H."/>
            <person name="Hubbard S.S."/>
            <person name="Banfield J.F."/>
        </authorList>
    </citation>
    <scope>NUCLEOTIDE SEQUENCE [LARGE SCALE GENOMIC DNA]</scope>
</reference>
<sequence length="209" mass="24081">MNKKQQSEKQTIDTAKKLSIEETKEIFLKKFHIGYDPDQVYKELSEAILKVKNKGINSVTDKEHALLTQATYINTLENSSILVETIDENYRPFLVNFAQELIKEHECNTPSEKALVQTIVVAYGRIMSLSKRLNTIHNFDYFSSDRNGYFCQLSKDLDRANRQFIVALQTLKQIKAPPLQVNIKTSTAFIANNQQMIDNREIPNEINSH</sequence>
<evidence type="ECO:0000313" key="1">
    <source>
        <dbReference type="EMBL" id="OGC18785.1"/>
    </source>
</evidence>
<dbReference type="EMBL" id="MEUB01000066">
    <property type="protein sequence ID" value="OGC18785.1"/>
    <property type="molecule type" value="Genomic_DNA"/>
</dbReference>
<dbReference type="Proteomes" id="UP000178417">
    <property type="component" value="Unassembled WGS sequence"/>
</dbReference>
<proteinExistence type="predicted"/>
<dbReference type="AlphaFoldDB" id="A0A1F4SEC4"/>